<keyword evidence="3" id="KW-0539">Nucleus</keyword>
<feature type="compositionally biased region" description="Polar residues" evidence="4">
    <location>
        <begin position="35"/>
        <end position="45"/>
    </location>
</feature>
<dbReference type="GO" id="GO:0001682">
    <property type="term" value="P:tRNA 5'-leader removal"/>
    <property type="evidence" value="ECO:0007669"/>
    <property type="project" value="InterPro"/>
</dbReference>
<dbReference type="Pfam" id="PF06978">
    <property type="entry name" value="POP1_N"/>
    <property type="match status" value="1"/>
</dbReference>
<evidence type="ECO:0000256" key="1">
    <source>
        <dbReference type="ARBA" id="ARBA00004123"/>
    </source>
</evidence>
<evidence type="ECO:0000259" key="5">
    <source>
        <dbReference type="Pfam" id="PF06978"/>
    </source>
</evidence>
<keyword evidence="2" id="KW-0819">tRNA processing</keyword>
<proteinExistence type="predicted"/>
<reference evidence="8 9" key="1">
    <citation type="journal article" date="2018" name="G3 (Bethesda)">
        <title>A High-Quality Reference Genome for the Invasive Mosquitofish Gambusia affinis Using a Chicago Library.</title>
        <authorList>
            <person name="Hoffberg S.L."/>
            <person name="Troendle N.J."/>
            <person name="Glenn T.C."/>
            <person name="Mahmud O."/>
            <person name="Louha S."/>
            <person name="Chalopin D."/>
            <person name="Bennetzen J.L."/>
            <person name="Mauricio R."/>
        </authorList>
    </citation>
    <scope>NUCLEOTIDE SEQUENCE [LARGE SCALE GENOMIC DNA]</scope>
    <source>
        <strain evidence="8">NE01/NJP1002.9</strain>
        <tissue evidence="8">Muscle</tissue>
    </source>
</reference>
<feature type="domain" description="Pop1 N-terminal" evidence="5">
    <location>
        <begin position="10"/>
        <end position="186"/>
    </location>
</feature>
<keyword evidence="9" id="KW-1185">Reference proteome</keyword>
<evidence type="ECO:0000256" key="3">
    <source>
        <dbReference type="ARBA" id="ARBA00023242"/>
    </source>
</evidence>
<dbReference type="PANTHER" id="PTHR22731:SF3">
    <property type="entry name" value="RIBONUCLEASES P_MRP PROTEIN SUBUNIT POP1"/>
    <property type="match status" value="1"/>
</dbReference>
<dbReference type="InterPro" id="IPR012590">
    <property type="entry name" value="POPLD_dom"/>
</dbReference>
<evidence type="ECO:0000259" key="7">
    <source>
        <dbReference type="Pfam" id="PF22770"/>
    </source>
</evidence>
<dbReference type="Proteomes" id="UP000250572">
    <property type="component" value="Unassembled WGS sequence"/>
</dbReference>
<sequence>MRETHMVANSRRRAPTRIKMSAAKAKMREKKMKNQPASVQYPSSHVESKAENGGGGDVVNQMRILPGRGSGLHPSGPGGFADITKVTKKKSLLAGLKKKKEPVKSKSRKARRRHGNLLLEFNRRQRKNIWLETHIWHAKRFHMVKKWGYCLGVRPTYKCYRPCYRAMSSHCLLQDLSYYCCIELKGEEDKLLAALTQLTCKEAGPTFAAAMFLSGARQGSVTVYRAGRYPSDPLGPVTFLWRPQTPGLTHRQLWIWAHPALKQDLLPELQSVCQCCEAVAPPVEPEVLRAEADPAPQAEPNPDNELKAGAKRKRRCKDAGEPPAKRILGDGTRLPTSPVTWRSSSTGLVINDLTMEIIRYRLIGPQSHSVLAETLEAATVCDELKSSPLWWPEHCKDRSNMKLHQQQTDVFNVLKGIYSTGELPPGTVLGLTVDDPRLTLPRQKVKAAPCVNQDQVGDEEKRNQLMLQGVPLQCCQSFLWERSVRENVTDNKISEQELNRMRSELLVPGSRLGPGPQQGRVPVLLVHQPGKQVGDELGSWGAGWDLLLPKGWGMAFWVPLVYRGVRVAGLHMSLKHSQNKAAPHFPHDYPDCPAGSRFQEEQEAEFLDTFRRHPPAKRTNYIKHGCLAPFRCPWQQLAEEWELLATDGGADRKGDGQTQMTRKSHEVIEEVTSQQNVAAASPPSCFTVLRNRRSLRLLSSWCRPPTCRRQRWGRGAALPLSDSAVTSFHAAHKMSVVWVRPTLLSKGKPEAHAMLCVPTAEDLKLFGKSPESCGPQEPPHKDHYKSRINRKKKSAKTATPSQESDHQTASTDLHSPSDLILGLWPDPLPSVASHCSRVTLGWVTQGDFSLSVGRGEALGFVSVSGLLHTLLKQPPELRGTLLLRNPASLHYRFVRVNIDV</sequence>
<feature type="compositionally biased region" description="Basic residues" evidence="4">
    <location>
        <begin position="782"/>
        <end position="795"/>
    </location>
</feature>
<evidence type="ECO:0000313" key="8">
    <source>
        <dbReference type="EMBL" id="PWA32327.1"/>
    </source>
</evidence>
<accession>A0A315WA51</accession>
<feature type="region of interest" description="Disordered" evidence="4">
    <location>
        <begin position="292"/>
        <end position="332"/>
    </location>
</feature>
<feature type="region of interest" description="Disordered" evidence="4">
    <location>
        <begin position="768"/>
        <end position="813"/>
    </location>
</feature>
<protein>
    <recommendedName>
        <fullName evidence="10">Pop1 N-terminal domain-containing protein</fullName>
    </recommendedName>
</protein>
<dbReference type="AlphaFoldDB" id="A0A315WA51"/>
<organism evidence="8 9">
    <name type="scientific">Gambusia affinis</name>
    <name type="common">Western mosquitofish</name>
    <name type="synonym">Heterandria affinis</name>
    <dbReference type="NCBI Taxonomy" id="33528"/>
    <lineage>
        <taxon>Eukaryota</taxon>
        <taxon>Metazoa</taxon>
        <taxon>Chordata</taxon>
        <taxon>Craniata</taxon>
        <taxon>Vertebrata</taxon>
        <taxon>Euteleostomi</taxon>
        <taxon>Actinopterygii</taxon>
        <taxon>Neopterygii</taxon>
        <taxon>Teleostei</taxon>
        <taxon>Neoteleostei</taxon>
        <taxon>Acanthomorphata</taxon>
        <taxon>Ovalentaria</taxon>
        <taxon>Atherinomorphae</taxon>
        <taxon>Cyprinodontiformes</taxon>
        <taxon>Poeciliidae</taxon>
        <taxon>Poeciliinae</taxon>
        <taxon>Gambusia</taxon>
    </lineage>
</organism>
<evidence type="ECO:0000259" key="6">
    <source>
        <dbReference type="Pfam" id="PF08170"/>
    </source>
</evidence>
<dbReference type="GO" id="GO:0000172">
    <property type="term" value="C:ribonuclease MRP complex"/>
    <property type="evidence" value="ECO:0007669"/>
    <property type="project" value="InterPro"/>
</dbReference>
<comment type="subcellular location">
    <subcellularLocation>
        <location evidence="1">Nucleus</location>
    </subcellularLocation>
</comment>
<dbReference type="Pfam" id="PF08170">
    <property type="entry name" value="POPLD"/>
    <property type="match status" value="1"/>
</dbReference>
<dbReference type="GO" id="GO:0005655">
    <property type="term" value="C:nucleolar ribonuclease P complex"/>
    <property type="evidence" value="ECO:0007669"/>
    <property type="project" value="InterPro"/>
</dbReference>
<feature type="domain" description="POPLD" evidence="6">
    <location>
        <begin position="543"/>
        <end position="634"/>
    </location>
</feature>
<feature type="region of interest" description="Disordered" evidence="4">
    <location>
        <begin position="1"/>
        <end position="57"/>
    </location>
</feature>
<comment type="caution">
    <text evidence="8">The sequence shown here is derived from an EMBL/GenBank/DDBJ whole genome shotgun (WGS) entry which is preliminary data.</text>
</comment>
<dbReference type="InterPro" id="IPR039182">
    <property type="entry name" value="Pop1"/>
</dbReference>
<feature type="compositionally biased region" description="Basic and acidic residues" evidence="4">
    <location>
        <begin position="317"/>
        <end position="328"/>
    </location>
</feature>
<evidence type="ECO:0000313" key="9">
    <source>
        <dbReference type="Proteomes" id="UP000250572"/>
    </source>
</evidence>
<dbReference type="PANTHER" id="PTHR22731">
    <property type="entry name" value="RIBONUCLEASES P/MRP PROTEIN SUBUNIT POP1"/>
    <property type="match status" value="1"/>
</dbReference>
<name>A0A315WA51_GAMAF</name>
<feature type="domain" description="POP1 C-terminal" evidence="7">
    <location>
        <begin position="736"/>
        <end position="899"/>
    </location>
</feature>
<dbReference type="STRING" id="33528.ENSGAFP00000029294"/>
<dbReference type="InterPro" id="IPR009723">
    <property type="entry name" value="Pop1_N"/>
</dbReference>
<evidence type="ECO:0000256" key="4">
    <source>
        <dbReference type="SAM" id="MobiDB-lite"/>
    </source>
</evidence>
<dbReference type="InterPro" id="IPR055079">
    <property type="entry name" value="POP1_C"/>
</dbReference>
<dbReference type="EMBL" id="NHOQ01000190">
    <property type="protein sequence ID" value="PWA32327.1"/>
    <property type="molecule type" value="Genomic_DNA"/>
</dbReference>
<evidence type="ECO:0000256" key="2">
    <source>
        <dbReference type="ARBA" id="ARBA00022694"/>
    </source>
</evidence>
<feature type="compositionally biased region" description="Polar residues" evidence="4">
    <location>
        <begin position="796"/>
        <end position="813"/>
    </location>
</feature>
<evidence type="ECO:0008006" key="10">
    <source>
        <dbReference type="Google" id="ProtNLM"/>
    </source>
</evidence>
<dbReference type="Pfam" id="PF22770">
    <property type="entry name" value="POP1_C"/>
    <property type="match status" value="1"/>
</dbReference>
<gene>
    <name evidence="8" type="ORF">CCH79_00011987</name>
</gene>